<organism evidence="12 13">
    <name type="scientific">Rhodofomes roseus</name>
    <dbReference type="NCBI Taxonomy" id="34475"/>
    <lineage>
        <taxon>Eukaryota</taxon>
        <taxon>Fungi</taxon>
        <taxon>Dikarya</taxon>
        <taxon>Basidiomycota</taxon>
        <taxon>Agaricomycotina</taxon>
        <taxon>Agaricomycetes</taxon>
        <taxon>Polyporales</taxon>
        <taxon>Rhodofomes</taxon>
    </lineage>
</organism>
<evidence type="ECO:0000256" key="8">
    <source>
        <dbReference type="ARBA" id="ARBA00034629"/>
    </source>
</evidence>
<feature type="region of interest" description="Disordered" evidence="10">
    <location>
        <begin position="469"/>
        <end position="523"/>
    </location>
</feature>
<evidence type="ECO:0000256" key="9">
    <source>
        <dbReference type="RuleBase" id="RU365032"/>
    </source>
</evidence>
<evidence type="ECO:0000256" key="4">
    <source>
        <dbReference type="ARBA" id="ARBA00022741"/>
    </source>
</evidence>
<reference evidence="12 13" key="1">
    <citation type="submission" date="2019-01" db="EMBL/GenBank/DDBJ databases">
        <title>Genome sequencing of the rare red list fungi Fomitopsis rosea.</title>
        <authorList>
            <person name="Buettner E."/>
            <person name="Kellner H."/>
        </authorList>
    </citation>
    <scope>NUCLEOTIDE SEQUENCE [LARGE SCALE GENOMIC DNA]</scope>
    <source>
        <strain evidence="12 13">DSM 105464</strain>
    </source>
</reference>
<comment type="subcellular location">
    <subcellularLocation>
        <location evidence="9">Cytoplasm</location>
        <location evidence="9">Cytoskeleton</location>
    </subcellularLocation>
</comment>
<dbReference type="GO" id="GO:0005856">
    <property type="term" value="C:cytoskeleton"/>
    <property type="evidence" value="ECO:0007669"/>
    <property type="project" value="UniProtKB-SubCell"/>
</dbReference>
<evidence type="ECO:0000256" key="5">
    <source>
        <dbReference type="ARBA" id="ARBA00022777"/>
    </source>
</evidence>
<evidence type="ECO:0000256" key="10">
    <source>
        <dbReference type="SAM" id="MobiDB-lite"/>
    </source>
</evidence>
<feature type="compositionally biased region" description="Polar residues" evidence="10">
    <location>
        <begin position="473"/>
        <end position="482"/>
    </location>
</feature>
<feature type="domain" description="VIP1 N-terminal" evidence="11">
    <location>
        <begin position="1"/>
        <end position="85"/>
    </location>
</feature>
<dbReference type="InterPro" id="IPR029033">
    <property type="entry name" value="His_PPase_superfam"/>
</dbReference>
<evidence type="ECO:0000256" key="1">
    <source>
        <dbReference type="ARBA" id="ARBA00005609"/>
    </source>
</evidence>
<comment type="catalytic activity">
    <reaction evidence="7">
        <text>5-diphospho-1D-myo-inositol 1,2,3,4,6-pentakisphosphate + ATP + H(+) = 1,5-bis(diphospho)-1D-myo-inositol 2,3,4,6-tetrakisphosphate + ADP</text>
        <dbReference type="Rhea" id="RHEA:10276"/>
        <dbReference type="ChEBI" id="CHEBI:15378"/>
        <dbReference type="ChEBI" id="CHEBI:30616"/>
        <dbReference type="ChEBI" id="CHEBI:58628"/>
        <dbReference type="ChEBI" id="CHEBI:77983"/>
        <dbReference type="ChEBI" id="CHEBI:456216"/>
        <dbReference type="EC" id="2.7.4.24"/>
    </reaction>
    <physiologicalReaction direction="left-to-right" evidence="7">
        <dbReference type="Rhea" id="RHEA:10277"/>
    </physiologicalReaction>
</comment>
<comment type="similarity">
    <text evidence="1 9">Belongs to the histidine acid phosphatase family. VIP1 subfamily.</text>
</comment>
<evidence type="ECO:0000256" key="7">
    <source>
        <dbReference type="ARBA" id="ARBA00033696"/>
    </source>
</evidence>
<dbReference type="Pfam" id="PF00328">
    <property type="entry name" value="His_Phos_2"/>
    <property type="match status" value="1"/>
</dbReference>
<keyword evidence="2 9" id="KW-0963">Cytoplasm</keyword>
<dbReference type="InterPro" id="IPR040557">
    <property type="entry name" value="VIP1_N"/>
</dbReference>
<dbReference type="Gene3D" id="3.40.50.1240">
    <property type="entry name" value="Phosphoglycerate mutase-like"/>
    <property type="match status" value="1"/>
</dbReference>
<evidence type="ECO:0000256" key="2">
    <source>
        <dbReference type="ARBA" id="ARBA00022490"/>
    </source>
</evidence>
<proteinExistence type="inferred from homology"/>
<dbReference type="GO" id="GO:0033857">
    <property type="term" value="F:5-diphosphoinositol pentakisphosphate 1-kinase activity"/>
    <property type="evidence" value="ECO:0007669"/>
    <property type="project" value="TreeGrafter"/>
</dbReference>
<dbReference type="GO" id="GO:0032958">
    <property type="term" value="P:inositol phosphate biosynthetic process"/>
    <property type="evidence" value="ECO:0007669"/>
    <property type="project" value="TreeGrafter"/>
</dbReference>
<dbReference type="AlphaFoldDB" id="A0A4Y9YQT9"/>
<evidence type="ECO:0000313" key="12">
    <source>
        <dbReference type="EMBL" id="TFY63409.1"/>
    </source>
</evidence>
<comment type="caution">
    <text evidence="12">The sequence shown here is derived from an EMBL/GenBank/DDBJ whole genome shotgun (WGS) entry which is preliminary data.</text>
</comment>
<dbReference type="InterPro" id="IPR037446">
    <property type="entry name" value="His_Pase_VIP1"/>
</dbReference>
<evidence type="ECO:0000313" key="13">
    <source>
        <dbReference type="Proteomes" id="UP000298390"/>
    </source>
</evidence>
<dbReference type="EC" id="2.7.4.24" evidence="9"/>
<dbReference type="EMBL" id="SEKV01000131">
    <property type="protein sequence ID" value="TFY63409.1"/>
    <property type="molecule type" value="Genomic_DNA"/>
</dbReference>
<dbReference type="Pfam" id="PF18086">
    <property type="entry name" value="PPIP5K2_N"/>
    <property type="match status" value="1"/>
</dbReference>
<keyword evidence="6 9" id="KW-0067">ATP-binding</keyword>
<evidence type="ECO:0000256" key="3">
    <source>
        <dbReference type="ARBA" id="ARBA00022679"/>
    </source>
</evidence>
<dbReference type="SUPFAM" id="SSF53254">
    <property type="entry name" value="Phosphoglycerate mutase-like"/>
    <property type="match status" value="1"/>
</dbReference>
<sequence>MDIKARSKAMREILTRLVERARGVIEVKVFGDKVILDEDVENWPRCDVLISFFSTDFPLDKAIQYVKLRRPFCINDLPPQALLWDRRLVGAVLDHLKVPTPQRLEVSRDGGPKVDEELRQVMKQKIGIQLSGFQVTPEVSLSEDGDAIIIDGQVMEKPFVEKPVSGEDHNVYIYFRGGGGRRLFRKASIPYKWDHVELDPNLNFPRTDGSYIYEQFVDVDNSEDIKVYTVDKAAEMLAGICVHASASVERPLSATEGPVEESPTWLLKANVTVFRHADRTPKQKLKFSFPIDEPWTQPFVRLLNGEKEEIILRERSQLSHIQTAVEEAKGLGASGEDLAKLTQLSNALISKIELPGTKAQLKPVYSKKQAGHSRKLTKLTLVFKWGGEFTHSARYQSRDLGENMKKDISIMSAYPTTYKPVSSNSLITLCVSPADKDVLKNVKIYTSSERRVVASAEIFATALFENNKDPYASHQSGSSRTSQDGRDGVSGSALSPTAGSGFRPSTPRRDGSQSNAPKAPKLIVRKDLLDDSNAAKDLMDDVKKRLKILLRPGEPEKRPELTWPKSLKKEPVEVVKEVIDLLRHFREVMHRNWETLDVDKIQERWCCGDEPWLFRERWEKLFEDFCDVKQEKFDPSRVSELYDTIKYCALHHRTFLFSIFSENGQPSSQLRDRQLHELYGRAKALFDLVAPQEYGIEPEEKEEIGVLTSLPLLRNVVEDLENARNNEECTLTLYFTKESHIHTLVNLVLLSGLPIANRRIPELDYCSHITFELYERNHGRGKSDKEYSIRLSLSEGAHSSNVLDSALDARHSLNVQPRRKLTQHIPYSLVIEKLSKHFHRHIGDDDTGPDEPFETIDALSAPVANQSPADDP</sequence>
<feature type="compositionally biased region" description="Polar residues" evidence="10">
    <location>
        <begin position="863"/>
        <end position="872"/>
    </location>
</feature>
<keyword evidence="5 9" id="KW-0418">Kinase</keyword>
<accession>A0A4Y9YQT9</accession>
<dbReference type="GO" id="GO:0006020">
    <property type="term" value="P:inositol metabolic process"/>
    <property type="evidence" value="ECO:0007669"/>
    <property type="project" value="TreeGrafter"/>
</dbReference>
<dbReference type="PANTHER" id="PTHR12750:SF9">
    <property type="entry name" value="INOSITOL HEXAKISPHOSPHATE AND DIPHOSPHOINOSITOL-PENTAKISPHOSPHATE KINASE"/>
    <property type="match status" value="1"/>
</dbReference>
<dbReference type="PANTHER" id="PTHR12750">
    <property type="entry name" value="DIPHOSPHOINOSITOL PENTAKISPHOSPHATE KINASE"/>
    <property type="match status" value="1"/>
</dbReference>
<dbReference type="STRING" id="34475.A0A4Y9YQT9"/>
<evidence type="ECO:0000256" key="6">
    <source>
        <dbReference type="ARBA" id="ARBA00022840"/>
    </source>
</evidence>
<dbReference type="GO" id="GO:0005524">
    <property type="term" value="F:ATP binding"/>
    <property type="evidence" value="ECO:0007669"/>
    <property type="project" value="UniProtKB-KW"/>
</dbReference>
<name>A0A4Y9YQT9_9APHY</name>
<keyword evidence="4 9" id="KW-0547">Nucleotide-binding</keyword>
<dbReference type="InterPro" id="IPR000560">
    <property type="entry name" value="His_Pase_clade-2"/>
</dbReference>
<comment type="function">
    <text evidence="9">Bifunctional inositol kinase that acts in concert with the IP6K kinases to synthesize the diphosphate group-containing inositol pyrophosphates diphosphoinositol pentakisphosphate, PP-InsP5, and bis-diphosphoinositol tetrakisphosphate, (PP)2-InsP4. PP-InsP5 and (PP)2-InsP4, also respectively called InsP7 and InsP8, may regulate a variety of cellular processes, including apoptosis, vesicle trafficking, cytoskeletal dynamics, and exocytosis. Phosphorylates inositol hexakisphosphate (InsP6).</text>
</comment>
<dbReference type="GO" id="GO:0005829">
    <property type="term" value="C:cytosol"/>
    <property type="evidence" value="ECO:0007669"/>
    <property type="project" value="TreeGrafter"/>
</dbReference>
<protein>
    <recommendedName>
        <fullName evidence="9">Inositol hexakisphosphate and diphosphoinositol-pentakisphosphate kinase</fullName>
        <ecNumber evidence="9">2.7.4.24</ecNumber>
    </recommendedName>
</protein>
<dbReference type="GO" id="GO:0052723">
    <property type="term" value="F:inositol hexakisphosphate 1-kinase activity"/>
    <property type="evidence" value="ECO:0007669"/>
    <property type="project" value="RHEA"/>
</dbReference>
<evidence type="ECO:0000259" key="11">
    <source>
        <dbReference type="Pfam" id="PF18086"/>
    </source>
</evidence>
<feature type="compositionally biased region" description="Acidic residues" evidence="10">
    <location>
        <begin position="845"/>
        <end position="854"/>
    </location>
</feature>
<gene>
    <name evidence="12" type="ORF">EVJ58_g3279</name>
</gene>
<keyword evidence="3 9" id="KW-0808">Transferase</keyword>
<dbReference type="Proteomes" id="UP000298390">
    <property type="component" value="Unassembled WGS sequence"/>
</dbReference>
<dbReference type="Gene3D" id="3.40.50.11950">
    <property type="match status" value="1"/>
</dbReference>
<comment type="catalytic activity">
    <reaction evidence="8">
        <text>1D-myo-inositol hexakisphosphate + ATP = 1-diphospho-1D-myo-inositol 2,3,4,5,6-pentakisphosphate + ADP</text>
        <dbReference type="Rhea" id="RHEA:37459"/>
        <dbReference type="ChEBI" id="CHEBI:30616"/>
        <dbReference type="ChEBI" id="CHEBI:58130"/>
        <dbReference type="ChEBI" id="CHEBI:74946"/>
        <dbReference type="ChEBI" id="CHEBI:456216"/>
        <dbReference type="EC" id="2.7.4.24"/>
    </reaction>
    <physiologicalReaction direction="left-to-right" evidence="8">
        <dbReference type="Rhea" id="RHEA:37460"/>
    </physiologicalReaction>
</comment>
<feature type="region of interest" description="Disordered" evidence="10">
    <location>
        <begin position="841"/>
        <end position="872"/>
    </location>
</feature>